<reference evidence="2 3" key="1">
    <citation type="journal article" date="2024" name="Front Chem Biol">
        <title>Unveiling the potential of Daldinia eschscholtzii MFLUCC 19-0629 through bioactivity and bioinformatics studies for enhanced sustainable agriculture production.</title>
        <authorList>
            <person name="Brooks S."/>
            <person name="Weaver J.A."/>
            <person name="Klomchit A."/>
            <person name="Alharthi S.A."/>
            <person name="Onlamun T."/>
            <person name="Nurani R."/>
            <person name="Vong T.K."/>
            <person name="Alberti F."/>
            <person name="Greco C."/>
        </authorList>
    </citation>
    <scope>NUCLEOTIDE SEQUENCE [LARGE SCALE GENOMIC DNA]</scope>
    <source>
        <strain evidence="2">MFLUCC 19-0629</strain>
    </source>
</reference>
<dbReference type="InterPro" id="IPR022025">
    <property type="entry name" value="Amidoligase_2"/>
</dbReference>
<dbReference type="Pfam" id="PF12224">
    <property type="entry name" value="Amidoligase_2"/>
    <property type="match status" value="1"/>
</dbReference>
<accession>A0AAX6N0K3</accession>
<feature type="compositionally biased region" description="Acidic residues" evidence="1">
    <location>
        <begin position="102"/>
        <end position="119"/>
    </location>
</feature>
<gene>
    <name evidence="2" type="ORF">Daesc_000752</name>
</gene>
<name>A0AAX6N0K3_9PEZI</name>
<keyword evidence="3" id="KW-1185">Reference proteome</keyword>
<evidence type="ECO:0000313" key="3">
    <source>
        <dbReference type="Proteomes" id="UP001369815"/>
    </source>
</evidence>
<protein>
    <recommendedName>
        <fullName evidence="4">Amidoligase enzyme protein</fullName>
    </recommendedName>
</protein>
<feature type="compositionally biased region" description="Basic and acidic residues" evidence="1">
    <location>
        <begin position="45"/>
        <end position="101"/>
    </location>
</feature>
<proteinExistence type="predicted"/>
<dbReference type="Proteomes" id="UP001369815">
    <property type="component" value="Unassembled WGS sequence"/>
</dbReference>
<feature type="region of interest" description="Disordered" evidence="1">
    <location>
        <begin position="1"/>
        <end position="163"/>
    </location>
</feature>
<dbReference type="PANTHER" id="PTHR36847:SF1">
    <property type="entry name" value="AMIDOLIGASE ENZYME"/>
    <property type="match status" value="1"/>
</dbReference>
<evidence type="ECO:0000256" key="1">
    <source>
        <dbReference type="SAM" id="MobiDB-lite"/>
    </source>
</evidence>
<dbReference type="PANTHER" id="PTHR36847">
    <property type="entry name" value="AMIDOLIGASE ENZYME"/>
    <property type="match status" value="1"/>
</dbReference>
<evidence type="ECO:0008006" key="4">
    <source>
        <dbReference type="Google" id="ProtNLM"/>
    </source>
</evidence>
<dbReference type="AlphaFoldDB" id="A0AAX6N0K3"/>
<sequence length="765" mass="87981">MPAQQGNSTNPGRGSGLRSNAHLRRYQGRTRQERIQRFYNPGEPINKRKAEPNEGKTEETKKQKTQENKDPDRPKPKETEETQKQKTQENKDPDRPKPKETEEPEEPSIPETETQEYDVPDIPATEEVKGNEEPSTPGTNETKENKEPDQPHKPDISDVPKEVGNRTTVGVEFEFLLAYAAAVISSDPHPNDDRFLATDLDGSQFDEDYNLKIAITVRNEIIDRLNANNIVAAKYRNDKIITEYLDFKPIPEFGWTGSLFKEPVGPNPVLDRWKSTYHWDVFHPGNPDIDNTRNHNLASQQMLQEFLAFHTQHNLPLHLTTHKYIDSIPDSRMEFTHPARNNRPAQFRRTRDTFKDLAKAATSAAMDDHEAELESSRRDPNFVRIPGALSIYETWTCTTDPSILPDRVGEPVLYNRARDLYRITDTSTVDKSYLDADNNNVFIKNPLELYHWYQGELRTPILDFDHEDTIPAIRRACAALRDNFRIHKPTSGIRAGLHIHFGQEAGWTLLQLKKFATLWLILEESLEYLHRVDRSNGSNTYSLPNRETSEFSQELAGKKNVILLSDIENIDPLAYTDNMKEKDEHILSSSQEYKDHVQEPVRRMIDEIWKHIDITTLCEGLTSDTSGATTYIKFRISGDVQSSRGLGLSDTIEIRIMQGTLDADHVEHWMKICERLIIWSRDSTPREFRDALQSILSGNQGLEDAIGVPTASMDWFRSRVPYLNQENIPEGEDSHFLYPDKDRVDWVDPFMVPGYKDTHQAQDEK</sequence>
<dbReference type="EMBL" id="JBANMG010000001">
    <property type="protein sequence ID" value="KAK6957961.1"/>
    <property type="molecule type" value="Genomic_DNA"/>
</dbReference>
<evidence type="ECO:0000313" key="2">
    <source>
        <dbReference type="EMBL" id="KAK6957961.1"/>
    </source>
</evidence>
<feature type="compositionally biased region" description="Polar residues" evidence="1">
    <location>
        <begin position="1"/>
        <end position="12"/>
    </location>
</feature>
<organism evidence="2 3">
    <name type="scientific">Daldinia eschscholtzii</name>
    <dbReference type="NCBI Taxonomy" id="292717"/>
    <lineage>
        <taxon>Eukaryota</taxon>
        <taxon>Fungi</taxon>
        <taxon>Dikarya</taxon>
        <taxon>Ascomycota</taxon>
        <taxon>Pezizomycotina</taxon>
        <taxon>Sordariomycetes</taxon>
        <taxon>Xylariomycetidae</taxon>
        <taxon>Xylariales</taxon>
        <taxon>Hypoxylaceae</taxon>
        <taxon>Daldinia</taxon>
    </lineage>
</organism>
<feature type="compositionally biased region" description="Basic and acidic residues" evidence="1">
    <location>
        <begin position="141"/>
        <end position="163"/>
    </location>
</feature>
<comment type="caution">
    <text evidence="2">The sequence shown here is derived from an EMBL/GenBank/DDBJ whole genome shotgun (WGS) entry which is preliminary data.</text>
</comment>